<dbReference type="EMBL" id="KZ679008">
    <property type="protein sequence ID" value="PSS22913.1"/>
    <property type="molecule type" value="Genomic_DNA"/>
</dbReference>
<feature type="transmembrane region" description="Helical" evidence="3">
    <location>
        <begin position="300"/>
        <end position="320"/>
    </location>
</feature>
<feature type="transmembrane region" description="Helical" evidence="3">
    <location>
        <begin position="271"/>
        <end position="288"/>
    </location>
</feature>
<dbReference type="PANTHER" id="PTHR36840">
    <property type="entry name" value="BLL5714 PROTEIN"/>
    <property type="match status" value="1"/>
</dbReference>
<sequence length="653" mass="73144">MSATPTTSGGNDGIVITGGQSHKEHRSRRLRNFLLPDGKEVHIALSHEEAESLRKRLEAIKKDEPFELVISGSPEHLDALKRAHSHHEQRRQFLRDRHGEAYDEFENVRAELDVIGSELHMLTDHAVALDANFSKYGYSAHLRTYDEDSPESSARSSISGLHGPDHESKDWAAERTNGSVMKIYKKPTIRQYFHKGLLWRASGSTETASFELFVDLLYVGIIAINGDHAAEDPTGDELLRFAITFIMSWKIWSDLALIISWFKTDDIIQRVSVVFIMACLVGLTTNMLDAFKSTYSQLVAFYLTARLFLGSYCLTLSFLVPMVRGMMVVQAIITLIPGALWIASIHVAMPDRLALIWIAIFLDLCLSIFVLLLIRWAKCISSSLGEWVGKVFDFYPAVNIEHRTARTDAFVTMVFGYSVVAILYQNAASFGLNAFFGKAVLGLLQAFCFNWIYFELDSADLFQHAIRRSMVAASAWSAAHLPFIMSFVIGGAAISKLVLATDCDDTKLKDLTETYQEKSDADIPVGLRWFYCAGFGIALACMSVISVCHIHKDTTNVQIRLRKRYRTANRLGVSIIMLCLPTAHSLNSLHLISIMTGLILWVLVLELWGKTACRYTATCKISKKELQSAAKTGHMINVQDLSERGEKGMYELS</sequence>
<dbReference type="InterPro" id="IPR010640">
    <property type="entry name" value="Low_temperature_requirement_A"/>
</dbReference>
<keyword evidence="3" id="KW-0472">Membrane</keyword>
<evidence type="ECO:0000256" key="3">
    <source>
        <dbReference type="SAM" id="Phobius"/>
    </source>
</evidence>
<evidence type="ECO:0000256" key="1">
    <source>
        <dbReference type="SAM" id="Coils"/>
    </source>
</evidence>
<accession>A0A2T3B7S5</accession>
<dbReference type="RefSeq" id="XP_024722959.1">
    <property type="nucleotide sequence ID" value="XM_024868004.1"/>
</dbReference>
<feature type="transmembrane region" description="Helical" evidence="3">
    <location>
        <begin position="327"/>
        <end position="348"/>
    </location>
</feature>
<keyword evidence="5" id="KW-1185">Reference proteome</keyword>
<dbReference type="STRING" id="857342.A0A2T3B7S5"/>
<feature type="transmembrane region" description="Helical" evidence="3">
    <location>
        <begin position="434"/>
        <end position="454"/>
    </location>
</feature>
<dbReference type="Pfam" id="PF06772">
    <property type="entry name" value="LtrA"/>
    <property type="match status" value="1"/>
</dbReference>
<dbReference type="Proteomes" id="UP000241818">
    <property type="component" value="Unassembled WGS sequence"/>
</dbReference>
<dbReference type="AlphaFoldDB" id="A0A2T3B7S5"/>
<keyword evidence="3" id="KW-1133">Transmembrane helix</keyword>
<feature type="region of interest" description="Disordered" evidence="2">
    <location>
        <begin position="1"/>
        <end position="27"/>
    </location>
</feature>
<gene>
    <name evidence="4" type="ORF">M430DRAFT_48526</name>
</gene>
<feature type="transmembrane region" description="Helical" evidence="3">
    <location>
        <begin position="354"/>
        <end position="374"/>
    </location>
</feature>
<name>A0A2T3B7S5_AMORE</name>
<feature type="region of interest" description="Disordered" evidence="2">
    <location>
        <begin position="146"/>
        <end position="170"/>
    </location>
</feature>
<feature type="transmembrane region" description="Helical" evidence="3">
    <location>
        <begin position="589"/>
        <end position="608"/>
    </location>
</feature>
<feature type="transmembrane region" description="Helical" evidence="3">
    <location>
        <begin position="528"/>
        <end position="547"/>
    </location>
</feature>
<feature type="transmembrane region" description="Helical" evidence="3">
    <location>
        <begin position="567"/>
        <end position="583"/>
    </location>
</feature>
<proteinExistence type="predicted"/>
<evidence type="ECO:0000256" key="2">
    <source>
        <dbReference type="SAM" id="MobiDB-lite"/>
    </source>
</evidence>
<dbReference type="OrthoDB" id="191995at2759"/>
<dbReference type="InParanoid" id="A0A2T3B7S5"/>
<dbReference type="GeneID" id="36576085"/>
<evidence type="ECO:0000313" key="5">
    <source>
        <dbReference type="Proteomes" id="UP000241818"/>
    </source>
</evidence>
<feature type="transmembrane region" description="Helical" evidence="3">
    <location>
        <begin position="409"/>
        <end position="428"/>
    </location>
</feature>
<protein>
    <submittedName>
        <fullName evidence="4">Uncharacterized protein</fullName>
    </submittedName>
</protein>
<evidence type="ECO:0000313" key="4">
    <source>
        <dbReference type="EMBL" id="PSS22913.1"/>
    </source>
</evidence>
<organism evidence="4 5">
    <name type="scientific">Amorphotheca resinae ATCC 22711</name>
    <dbReference type="NCBI Taxonomy" id="857342"/>
    <lineage>
        <taxon>Eukaryota</taxon>
        <taxon>Fungi</taxon>
        <taxon>Dikarya</taxon>
        <taxon>Ascomycota</taxon>
        <taxon>Pezizomycotina</taxon>
        <taxon>Leotiomycetes</taxon>
        <taxon>Helotiales</taxon>
        <taxon>Amorphothecaceae</taxon>
        <taxon>Amorphotheca</taxon>
    </lineage>
</organism>
<keyword evidence="3" id="KW-0812">Transmembrane</keyword>
<feature type="coiled-coil region" evidence="1">
    <location>
        <begin position="43"/>
        <end position="97"/>
    </location>
</feature>
<feature type="transmembrane region" description="Helical" evidence="3">
    <location>
        <begin position="475"/>
        <end position="499"/>
    </location>
</feature>
<dbReference type="PANTHER" id="PTHR36840:SF1">
    <property type="entry name" value="BLL5714 PROTEIN"/>
    <property type="match status" value="1"/>
</dbReference>
<reference evidence="4 5" key="1">
    <citation type="journal article" date="2018" name="New Phytol.">
        <title>Comparative genomics and transcriptomics depict ericoid mycorrhizal fungi as versatile saprotrophs and plant mutualists.</title>
        <authorList>
            <person name="Martino E."/>
            <person name="Morin E."/>
            <person name="Grelet G.A."/>
            <person name="Kuo A."/>
            <person name="Kohler A."/>
            <person name="Daghino S."/>
            <person name="Barry K.W."/>
            <person name="Cichocki N."/>
            <person name="Clum A."/>
            <person name="Dockter R.B."/>
            <person name="Hainaut M."/>
            <person name="Kuo R.C."/>
            <person name="LaButti K."/>
            <person name="Lindahl B.D."/>
            <person name="Lindquist E.A."/>
            <person name="Lipzen A."/>
            <person name="Khouja H.R."/>
            <person name="Magnuson J."/>
            <person name="Murat C."/>
            <person name="Ohm R.A."/>
            <person name="Singer S.W."/>
            <person name="Spatafora J.W."/>
            <person name="Wang M."/>
            <person name="Veneault-Fourrey C."/>
            <person name="Henrissat B."/>
            <person name="Grigoriev I.V."/>
            <person name="Martin F.M."/>
            <person name="Perotto S."/>
        </authorList>
    </citation>
    <scope>NUCLEOTIDE SEQUENCE [LARGE SCALE GENOMIC DNA]</scope>
    <source>
        <strain evidence="4 5">ATCC 22711</strain>
    </source>
</reference>
<keyword evidence="1" id="KW-0175">Coiled coil</keyword>